<protein>
    <submittedName>
        <fullName evidence="1">Radical SAM protein</fullName>
    </submittedName>
</protein>
<dbReference type="AlphaFoldDB" id="A0A7V2SVV9"/>
<comment type="caution">
    <text evidence="1">The sequence shown here is derived from an EMBL/GenBank/DDBJ whole genome shotgun (WGS) entry which is preliminary data.</text>
</comment>
<organism evidence="1">
    <name type="scientific">Dissulfuribacter thermophilus</name>
    <dbReference type="NCBI Taxonomy" id="1156395"/>
    <lineage>
        <taxon>Bacteria</taxon>
        <taxon>Pseudomonadati</taxon>
        <taxon>Thermodesulfobacteriota</taxon>
        <taxon>Dissulfuribacteria</taxon>
        <taxon>Dissulfuribacterales</taxon>
        <taxon>Dissulfuribacteraceae</taxon>
        <taxon>Dissulfuribacter</taxon>
    </lineage>
</organism>
<dbReference type="Proteomes" id="UP000885797">
    <property type="component" value="Unassembled WGS sequence"/>
</dbReference>
<dbReference type="InterPro" id="IPR013785">
    <property type="entry name" value="Aldolase_TIM"/>
</dbReference>
<sequence>MEIKYLQSGGLITNYYCTCSCRHCLYRCGPHWPKHYISATVASIAFETAIRLSCPSLHIGGGEPFLNFRALVDVLKVARSKGIQVEYIETNASWCIDEDRVKERLEKLLSLGVTTLLISISPFHLERVPLARTYTLLRACKNTGMGTFPWSQEFLNDFSRLDPRRCYTLEELEEIFGPGYIKSIPNRYWIHPGGRALELYFQEGFTLEQLLELFPYGCEELTNTSHFHMDLYGNYVPGLCSGLAIAVADLGHQLPQGKYPILNLLSKKGIKGLFEMACSMGFKAKRRSYGSKCLLCLEIRSFLVEKKGVFHELAPLEYYYQ</sequence>
<dbReference type="SUPFAM" id="SSF102114">
    <property type="entry name" value="Radical SAM enzymes"/>
    <property type="match status" value="1"/>
</dbReference>
<name>A0A7V2SVV9_9BACT</name>
<gene>
    <name evidence="1" type="ORF">ENJ63_03425</name>
</gene>
<dbReference type="InterPro" id="IPR058240">
    <property type="entry name" value="rSAM_sf"/>
</dbReference>
<dbReference type="Gene3D" id="3.20.20.70">
    <property type="entry name" value="Aldolase class I"/>
    <property type="match status" value="1"/>
</dbReference>
<proteinExistence type="predicted"/>
<reference evidence="1" key="1">
    <citation type="journal article" date="2020" name="mSystems">
        <title>Genome- and Community-Level Interaction Insights into Carbon Utilization and Element Cycling Functions of Hydrothermarchaeota in Hydrothermal Sediment.</title>
        <authorList>
            <person name="Zhou Z."/>
            <person name="Liu Y."/>
            <person name="Xu W."/>
            <person name="Pan J."/>
            <person name="Luo Z.H."/>
            <person name="Li M."/>
        </authorList>
    </citation>
    <scope>NUCLEOTIDE SEQUENCE [LARGE SCALE GENOMIC DNA]</scope>
    <source>
        <strain evidence="1">HyVt-503</strain>
    </source>
</reference>
<accession>A0A7V2SVV9</accession>
<dbReference type="EMBL" id="DRND01000270">
    <property type="protein sequence ID" value="HFC46911.1"/>
    <property type="molecule type" value="Genomic_DNA"/>
</dbReference>
<evidence type="ECO:0000313" key="1">
    <source>
        <dbReference type="EMBL" id="HFC46911.1"/>
    </source>
</evidence>